<dbReference type="AlphaFoldDB" id="A0A6A5Z8H4"/>
<reference evidence="3" key="1">
    <citation type="journal article" date="2020" name="Stud. Mycol.">
        <title>101 Dothideomycetes genomes: a test case for predicting lifestyles and emergence of pathogens.</title>
        <authorList>
            <person name="Haridas S."/>
            <person name="Albert R."/>
            <person name="Binder M."/>
            <person name="Bloem J."/>
            <person name="Labutti K."/>
            <person name="Salamov A."/>
            <person name="Andreopoulos B."/>
            <person name="Baker S."/>
            <person name="Barry K."/>
            <person name="Bills G."/>
            <person name="Bluhm B."/>
            <person name="Cannon C."/>
            <person name="Castanera R."/>
            <person name="Culley D."/>
            <person name="Daum C."/>
            <person name="Ezra D."/>
            <person name="Gonzalez J."/>
            <person name="Henrissat B."/>
            <person name="Kuo A."/>
            <person name="Liang C."/>
            <person name="Lipzen A."/>
            <person name="Lutzoni F."/>
            <person name="Magnuson J."/>
            <person name="Mondo S."/>
            <person name="Nolan M."/>
            <person name="Ohm R."/>
            <person name="Pangilinan J."/>
            <person name="Park H.-J."/>
            <person name="Ramirez L."/>
            <person name="Alfaro M."/>
            <person name="Sun H."/>
            <person name="Tritt A."/>
            <person name="Yoshinaga Y."/>
            <person name="Zwiers L.-H."/>
            <person name="Turgeon B."/>
            <person name="Goodwin S."/>
            <person name="Spatafora J."/>
            <person name="Crous P."/>
            <person name="Grigoriev I."/>
        </authorList>
    </citation>
    <scope>NUCLEOTIDE SEQUENCE</scope>
    <source>
        <strain evidence="3">CBS 627.86</strain>
    </source>
</reference>
<feature type="compositionally biased region" description="Basic and acidic residues" evidence="1">
    <location>
        <begin position="65"/>
        <end position="76"/>
    </location>
</feature>
<evidence type="ECO:0000313" key="4">
    <source>
        <dbReference type="Proteomes" id="UP000799770"/>
    </source>
</evidence>
<keyword evidence="4" id="KW-1185">Reference proteome</keyword>
<gene>
    <name evidence="3" type="ORF">BDV96DRAFT_77181</name>
</gene>
<organism evidence="3 4">
    <name type="scientific">Lophiotrema nucula</name>
    <dbReference type="NCBI Taxonomy" id="690887"/>
    <lineage>
        <taxon>Eukaryota</taxon>
        <taxon>Fungi</taxon>
        <taxon>Dikarya</taxon>
        <taxon>Ascomycota</taxon>
        <taxon>Pezizomycotina</taxon>
        <taxon>Dothideomycetes</taxon>
        <taxon>Pleosporomycetidae</taxon>
        <taxon>Pleosporales</taxon>
        <taxon>Lophiotremataceae</taxon>
        <taxon>Lophiotrema</taxon>
    </lineage>
</organism>
<keyword evidence="2" id="KW-0732">Signal</keyword>
<evidence type="ECO:0008006" key="5">
    <source>
        <dbReference type="Google" id="ProtNLM"/>
    </source>
</evidence>
<proteinExistence type="predicted"/>
<accession>A0A6A5Z8H4</accession>
<protein>
    <recommendedName>
        <fullName evidence="5">Secreted protein</fullName>
    </recommendedName>
</protein>
<feature type="signal peptide" evidence="2">
    <location>
        <begin position="1"/>
        <end position="35"/>
    </location>
</feature>
<evidence type="ECO:0000313" key="3">
    <source>
        <dbReference type="EMBL" id="KAF2115374.1"/>
    </source>
</evidence>
<dbReference type="Proteomes" id="UP000799770">
    <property type="component" value="Unassembled WGS sequence"/>
</dbReference>
<dbReference type="EMBL" id="ML977323">
    <property type="protein sequence ID" value="KAF2115374.1"/>
    <property type="molecule type" value="Genomic_DNA"/>
</dbReference>
<name>A0A6A5Z8H4_9PLEO</name>
<feature type="region of interest" description="Disordered" evidence="1">
    <location>
        <begin position="63"/>
        <end position="86"/>
    </location>
</feature>
<sequence>MVFVGDEQSRRCASLGRLFLILRCLAAAFRALVDGGVEGRNSRCVATTTMSKDSAKMKCKTRYRSIGEEQTREGDGFRSGAGPRRS</sequence>
<evidence type="ECO:0000256" key="2">
    <source>
        <dbReference type="SAM" id="SignalP"/>
    </source>
</evidence>
<evidence type="ECO:0000256" key="1">
    <source>
        <dbReference type="SAM" id="MobiDB-lite"/>
    </source>
</evidence>
<feature type="chain" id="PRO_5025356671" description="Secreted protein" evidence="2">
    <location>
        <begin position="36"/>
        <end position="86"/>
    </location>
</feature>